<evidence type="ECO:0000256" key="4">
    <source>
        <dbReference type="PIRSR" id="PIRSR000188-1"/>
    </source>
</evidence>
<accession>Q2RVK4</accession>
<evidence type="ECO:0000256" key="5">
    <source>
        <dbReference type="PIRSR" id="PIRSR000188-2"/>
    </source>
</evidence>
<dbReference type="PRINTS" id="PR00082">
    <property type="entry name" value="GLFDHDRGNASE"/>
</dbReference>
<dbReference type="Pfam" id="PF02812">
    <property type="entry name" value="ELFV_dehydrog_N"/>
    <property type="match status" value="1"/>
</dbReference>
<dbReference type="AlphaFoldDB" id="Q2RVK4"/>
<evidence type="ECO:0000256" key="6">
    <source>
        <dbReference type="RuleBase" id="RU004417"/>
    </source>
</evidence>
<name>Q2RVK4_RHORT</name>
<dbReference type="GO" id="GO:0006520">
    <property type="term" value="P:amino acid metabolic process"/>
    <property type="evidence" value="ECO:0007669"/>
    <property type="project" value="InterPro"/>
</dbReference>
<reference evidence="9 10" key="1">
    <citation type="journal article" date="2011" name="Stand. Genomic Sci.">
        <title>Complete genome sequence of Rhodospirillum rubrum type strain (S1).</title>
        <authorList>
            <person name="Munk A.C."/>
            <person name="Copeland A."/>
            <person name="Lucas S."/>
            <person name="Lapidus A."/>
            <person name="Del Rio T.G."/>
            <person name="Barry K."/>
            <person name="Detter J.C."/>
            <person name="Hammon N."/>
            <person name="Israni S."/>
            <person name="Pitluck S."/>
            <person name="Brettin T."/>
            <person name="Bruce D."/>
            <person name="Han C."/>
            <person name="Tapia R."/>
            <person name="Gilna P."/>
            <person name="Schmutz J."/>
            <person name="Larimer F."/>
            <person name="Land M."/>
            <person name="Kyrpides N.C."/>
            <person name="Mavromatis K."/>
            <person name="Richardson P."/>
            <person name="Rohde M."/>
            <person name="Goker M."/>
            <person name="Klenk H.P."/>
            <person name="Zhang Y."/>
            <person name="Roberts G.P."/>
            <person name="Reslewic S."/>
            <person name="Schwartz D.C."/>
        </authorList>
    </citation>
    <scope>NUCLEOTIDE SEQUENCE [LARGE SCALE GENOMIC DNA]</scope>
    <source>
        <strain evidence="10">ATCC 11170 / ATH 1.1.1 / DSM 467 / LMG 4362 / NCIMB 8255 / S1</strain>
    </source>
</reference>
<dbReference type="PhylomeDB" id="Q2RVK4"/>
<dbReference type="RefSeq" id="WP_011388795.1">
    <property type="nucleotide sequence ID" value="NC_007643.1"/>
</dbReference>
<dbReference type="SUPFAM" id="SSF51735">
    <property type="entry name" value="NAD(P)-binding Rossmann-fold domains"/>
    <property type="match status" value="1"/>
</dbReference>
<comment type="similarity">
    <text evidence="1 6">Belongs to the Glu/Leu/Phe/Val dehydrogenases family.</text>
</comment>
<feature type="region of interest" description="Disordered" evidence="7">
    <location>
        <begin position="347"/>
        <end position="366"/>
    </location>
</feature>
<evidence type="ECO:0000256" key="3">
    <source>
        <dbReference type="ARBA" id="ARBA00023027"/>
    </source>
</evidence>
<feature type="binding site" evidence="5">
    <location>
        <begin position="181"/>
        <end position="186"/>
    </location>
    <ligand>
        <name>NAD(+)</name>
        <dbReference type="ChEBI" id="CHEBI:57540"/>
    </ligand>
</feature>
<evidence type="ECO:0000313" key="10">
    <source>
        <dbReference type="Proteomes" id="UP000001929"/>
    </source>
</evidence>
<dbReference type="Pfam" id="PF00208">
    <property type="entry name" value="ELFV_dehydrog"/>
    <property type="match status" value="1"/>
</dbReference>
<evidence type="ECO:0000313" key="9">
    <source>
        <dbReference type="EMBL" id="ABC21841.1"/>
    </source>
</evidence>
<dbReference type="eggNOG" id="COG0334">
    <property type="taxonomic scope" value="Bacteria"/>
</dbReference>
<keyword evidence="10" id="KW-1185">Reference proteome</keyword>
<dbReference type="Proteomes" id="UP000001929">
    <property type="component" value="Chromosome"/>
</dbReference>
<protein>
    <submittedName>
        <fullName evidence="9">Leucine dehydrogenase</fullName>
        <ecNumber evidence="9">1.4.1.9</ecNumber>
    </submittedName>
</protein>
<dbReference type="InterPro" id="IPR006096">
    <property type="entry name" value="Glu/Leu/Phe/Val/Trp_DH_C"/>
</dbReference>
<feature type="domain" description="Glutamate/phenylalanine/leucine/valine/L-tryptophan dehydrogenase C-terminal" evidence="8">
    <location>
        <begin position="145"/>
        <end position="351"/>
    </location>
</feature>
<gene>
    <name evidence="9" type="ordered locus">Rru_A1040</name>
</gene>
<evidence type="ECO:0000256" key="7">
    <source>
        <dbReference type="SAM" id="MobiDB-lite"/>
    </source>
</evidence>
<dbReference type="PIRSF" id="PIRSF000188">
    <property type="entry name" value="Phe_leu_dh"/>
    <property type="match status" value="1"/>
</dbReference>
<keyword evidence="5" id="KW-0547">Nucleotide-binding</keyword>
<dbReference type="CDD" id="cd01075">
    <property type="entry name" value="NAD_bind_Leu_Phe_Val_DH"/>
    <property type="match status" value="1"/>
</dbReference>
<dbReference type="HOGENOM" id="CLU_025763_0_0_5"/>
<dbReference type="EMBL" id="CP000230">
    <property type="protein sequence ID" value="ABC21841.1"/>
    <property type="molecule type" value="Genomic_DNA"/>
</dbReference>
<dbReference type="PATRIC" id="fig|269796.9.peg.1095"/>
<keyword evidence="3 5" id="KW-0520">NAD</keyword>
<dbReference type="GO" id="GO:0050049">
    <property type="term" value="F:L-leucine dehydrogenase activity"/>
    <property type="evidence" value="ECO:0007669"/>
    <property type="project" value="UniProtKB-EC"/>
</dbReference>
<dbReference type="EC" id="1.4.1.9" evidence="9"/>
<dbReference type="InterPro" id="IPR046346">
    <property type="entry name" value="Aminoacid_DH-like_N_sf"/>
</dbReference>
<keyword evidence="2 6" id="KW-0560">Oxidoreductase</keyword>
<dbReference type="SUPFAM" id="SSF53223">
    <property type="entry name" value="Aminoacid dehydrogenase-like, N-terminal domain"/>
    <property type="match status" value="1"/>
</dbReference>
<dbReference type="FunFam" id="3.40.50.10860:FF:000010">
    <property type="entry name" value="Leucine dehydrogenase"/>
    <property type="match status" value="1"/>
</dbReference>
<dbReference type="InterPro" id="IPR006095">
    <property type="entry name" value="Glu/Leu/Phe/Val/Trp_DH"/>
</dbReference>
<feature type="active site" description="Proton donor/acceptor" evidence="4">
    <location>
        <position position="80"/>
    </location>
</feature>
<dbReference type="EnsemblBacteria" id="ABC21841">
    <property type="protein sequence ID" value="ABC21841"/>
    <property type="gene ID" value="Rru_A1040"/>
</dbReference>
<dbReference type="GO" id="GO:0000166">
    <property type="term" value="F:nucleotide binding"/>
    <property type="evidence" value="ECO:0007669"/>
    <property type="project" value="UniProtKB-KW"/>
</dbReference>
<evidence type="ECO:0000259" key="8">
    <source>
        <dbReference type="SMART" id="SM00839"/>
    </source>
</evidence>
<dbReference type="InterPro" id="IPR016211">
    <property type="entry name" value="Glu/Phe/Leu/Val/Trp_DH_bac/arc"/>
</dbReference>
<organism evidence="9 10">
    <name type="scientific">Rhodospirillum rubrum (strain ATCC 11170 / ATH 1.1.1 / DSM 467 / LMG 4362 / NCIMB 8255 / S1)</name>
    <dbReference type="NCBI Taxonomy" id="269796"/>
    <lineage>
        <taxon>Bacteria</taxon>
        <taxon>Pseudomonadati</taxon>
        <taxon>Pseudomonadota</taxon>
        <taxon>Alphaproteobacteria</taxon>
        <taxon>Rhodospirillales</taxon>
        <taxon>Rhodospirillaceae</taxon>
        <taxon>Rhodospirillum</taxon>
    </lineage>
</organism>
<evidence type="ECO:0000256" key="2">
    <source>
        <dbReference type="ARBA" id="ARBA00023002"/>
    </source>
</evidence>
<evidence type="ECO:0000256" key="1">
    <source>
        <dbReference type="ARBA" id="ARBA00006382"/>
    </source>
</evidence>
<sequence>MSIFFADPFDDHESVVFARDAASGLRAIIAIHSTALGPAVGGCRMWPYRSEEEALADVLRLSRAMSYKNALAGLALGGGKAVILGESRSEKSPELLRAFGRAVDRLGGAYRTAEDVGTSAADMDIIGEETRHALGRSAKGAVTVGDPSPYTARGGLAAMRAAVRHRLGRDGLAGLTIAIQGCGQVGAHLARLLQAEGALVVVADLDPARARALAGETGAVAVEADRILSIKADVMAPCALGAILDDQVIAALNVPIVAGLANNQLAQPRHAALLHDRGILYVPDYVANAGGIIAIAAEHDGRVDRAEILGKIEGIGATTAKILDRAVRENRTTAVIADTLARERLAAASPRPAAAQPRRQAGRALG</sequence>
<dbReference type="InterPro" id="IPR006097">
    <property type="entry name" value="Glu/Leu/Phe/Val/Trp_DH_dimer"/>
</dbReference>
<dbReference type="Gene3D" id="3.40.50.10860">
    <property type="entry name" value="Leucine Dehydrogenase, chain A, domain 1"/>
    <property type="match status" value="1"/>
</dbReference>
<dbReference type="SMART" id="SM00839">
    <property type="entry name" value="ELFV_dehydrog"/>
    <property type="match status" value="1"/>
</dbReference>
<dbReference type="STRING" id="269796.Rru_A1040"/>
<dbReference type="KEGG" id="rru:Rru_A1040"/>
<proteinExistence type="inferred from homology"/>
<dbReference type="InterPro" id="IPR036291">
    <property type="entry name" value="NAD(P)-bd_dom_sf"/>
</dbReference>
<dbReference type="Gene3D" id="3.40.50.720">
    <property type="entry name" value="NAD(P)-binding Rossmann-like Domain"/>
    <property type="match status" value="1"/>
</dbReference>
<dbReference type="PANTHER" id="PTHR42722">
    <property type="entry name" value="LEUCINE DEHYDROGENASE"/>
    <property type="match status" value="1"/>
</dbReference>
<dbReference type="PANTHER" id="PTHR42722:SF1">
    <property type="entry name" value="VALINE DEHYDROGENASE"/>
    <property type="match status" value="1"/>
</dbReference>